<evidence type="ECO:0000256" key="1">
    <source>
        <dbReference type="SAM" id="SignalP"/>
    </source>
</evidence>
<keyword evidence="3" id="KW-1185">Reference proteome</keyword>
<organism evidence="2 3">
    <name type="scientific">Podospora didyma</name>
    <dbReference type="NCBI Taxonomy" id="330526"/>
    <lineage>
        <taxon>Eukaryota</taxon>
        <taxon>Fungi</taxon>
        <taxon>Dikarya</taxon>
        <taxon>Ascomycota</taxon>
        <taxon>Pezizomycotina</taxon>
        <taxon>Sordariomycetes</taxon>
        <taxon>Sordariomycetidae</taxon>
        <taxon>Sordariales</taxon>
        <taxon>Podosporaceae</taxon>
        <taxon>Podospora</taxon>
    </lineage>
</organism>
<sequence>MPSHSKTIFTLILLTVAELVSGHGAIVKAVGDAGGVGMALGIDTTTPRDGTRRNPFQRDTTRFQGDAADTVGETLAGGDNEIEAGTRAILAETGQQLPQVTRLGDVQMTLHQVNADGGGPYACSINADGTAETWKNLTVTMNVPGKNGNNREGAATDFPLNVAIPKDQTCTGTVAGQDNVCLVRCQNPARAGPFGGVVPIQLAGVADAAQARRGLALSVKRSEMELAQLKKRIAESVGDIVF</sequence>
<accession>A0AAE0P029</accession>
<protein>
    <submittedName>
        <fullName evidence="2">CAS1 protein</fullName>
    </submittedName>
</protein>
<dbReference type="Pfam" id="PF11327">
    <property type="entry name" value="Egh16-like"/>
    <property type="match status" value="1"/>
</dbReference>
<keyword evidence="1" id="KW-0732">Signal</keyword>
<reference evidence="2" key="2">
    <citation type="submission" date="2023-06" db="EMBL/GenBank/DDBJ databases">
        <authorList>
            <consortium name="Lawrence Berkeley National Laboratory"/>
            <person name="Haridas S."/>
            <person name="Hensen N."/>
            <person name="Bonometti L."/>
            <person name="Westerberg I."/>
            <person name="Brannstrom I.O."/>
            <person name="Guillou S."/>
            <person name="Cros-Aarteil S."/>
            <person name="Calhoun S."/>
            <person name="Kuo A."/>
            <person name="Mondo S."/>
            <person name="Pangilinan J."/>
            <person name="Riley R."/>
            <person name="LaButti K."/>
            <person name="Andreopoulos B."/>
            <person name="Lipzen A."/>
            <person name="Chen C."/>
            <person name="Yanf M."/>
            <person name="Daum C."/>
            <person name="Ng V."/>
            <person name="Clum A."/>
            <person name="Steindorff A."/>
            <person name="Ohm R."/>
            <person name="Martin F."/>
            <person name="Silar P."/>
            <person name="Natvig D."/>
            <person name="Lalanne C."/>
            <person name="Gautier V."/>
            <person name="Ament-velasquez S.L."/>
            <person name="Kruys A."/>
            <person name="Hutchinson M.I."/>
            <person name="Powell A.J."/>
            <person name="Barry K."/>
            <person name="Miller A.N."/>
            <person name="Grigoriev I.V."/>
            <person name="Debuchy R."/>
            <person name="Gladieux P."/>
            <person name="Thoren M.H."/>
            <person name="Johannesson H."/>
        </authorList>
    </citation>
    <scope>NUCLEOTIDE SEQUENCE</scope>
    <source>
        <strain evidence="2">CBS 232.78</strain>
    </source>
</reference>
<feature type="signal peptide" evidence="1">
    <location>
        <begin position="1"/>
        <end position="22"/>
    </location>
</feature>
<feature type="chain" id="PRO_5042206390" evidence="1">
    <location>
        <begin position="23"/>
        <end position="242"/>
    </location>
</feature>
<dbReference type="EMBL" id="JAULSW010000002">
    <property type="protein sequence ID" value="KAK3390884.1"/>
    <property type="molecule type" value="Genomic_DNA"/>
</dbReference>
<dbReference type="AlphaFoldDB" id="A0AAE0P029"/>
<dbReference type="PANTHER" id="PTHR34618:SF4">
    <property type="entry name" value="CAS1"/>
    <property type="match status" value="1"/>
</dbReference>
<name>A0AAE0P029_9PEZI</name>
<evidence type="ECO:0000313" key="3">
    <source>
        <dbReference type="Proteomes" id="UP001285441"/>
    </source>
</evidence>
<reference evidence="2" key="1">
    <citation type="journal article" date="2023" name="Mol. Phylogenet. Evol.">
        <title>Genome-scale phylogeny and comparative genomics of the fungal order Sordariales.</title>
        <authorList>
            <person name="Hensen N."/>
            <person name="Bonometti L."/>
            <person name="Westerberg I."/>
            <person name="Brannstrom I.O."/>
            <person name="Guillou S."/>
            <person name="Cros-Aarteil S."/>
            <person name="Calhoun S."/>
            <person name="Haridas S."/>
            <person name="Kuo A."/>
            <person name="Mondo S."/>
            <person name="Pangilinan J."/>
            <person name="Riley R."/>
            <person name="LaButti K."/>
            <person name="Andreopoulos B."/>
            <person name="Lipzen A."/>
            <person name="Chen C."/>
            <person name="Yan M."/>
            <person name="Daum C."/>
            <person name="Ng V."/>
            <person name="Clum A."/>
            <person name="Steindorff A."/>
            <person name="Ohm R.A."/>
            <person name="Martin F."/>
            <person name="Silar P."/>
            <person name="Natvig D.O."/>
            <person name="Lalanne C."/>
            <person name="Gautier V."/>
            <person name="Ament-Velasquez S.L."/>
            <person name="Kruys A."/>
            <person name="Hutchinson M.I."/>
            <person name="Powell A.J."/>
            <person name="Barry K."/>
            <person name="Miller A.N."/>
            <person name="Grigoriev I.V."/>
            <person name="Debuchy R."/>
            <person name="Gladieux P."/>
            <person name="Hiltunen Thoren M."/>
            <person name="Johannesson H."/>
        </authorList>
    </citation>
    <scope>NUCLEOTIDE SEQUENCE</scope>
    <source>
        <strain evidence="2">CBS 232.78</strain>
    </source>
</reference>
<comment type="caution">
    <text evidence="2">The sequence shown here is derived from an EMBL/GenBank/DDBJ whole genome shotgun (WGS) entry which is preliminary data.</text>
</comment>
<dbReference type="InterPro" id="IPR021476">
    <property type="entry name" value="Egh16-like"/>
</dbReference>
<evidence type="ECO:0000313" key="2">
    <source>
        <dbReference type="EMBL" id="KAK3390884.1"/>
    </source>
</evidence>
<proteinExistence type="predicted"/>
<gene>
    <name evidence="2" type="ORF">B0H63DRAFT_508126</name>
</gene>
<dbReference type="Proteomes" id="UP001285441">
    <property type="component" value="Unassembled WGS sequence"/>
</dbReference>
<dbReference type="PANTHER" id="PTHR34618">
    <property type="entry name" value="SURFACE PROTEIN MAS1, PUTATIVE-RELATED"/>
    <property type="match status" value="1"/>
</dbReference>